<feature type="region of interest" description="Disordered" evidence="3">
    <location>
        <begin position="576"/>
        <end position="623"/>
    </location>
</feature>
<dbReference type="GO" id="GO:0050660">
    <property type="term" value="F:flavin adenine dinucleotide binding"/>
    <property type="evidence" value="ECO:0007669"/>
    <property type="project" value="TreeGrafter"/>
</dbReference>
<dbReference type="Gene3D" id="3.90.660.10">
    <property type="match status" value="1"/>
</dbReference>
<dbReference type="PANTHER" id="PTHR10742:SF386">
    <property type="entry name" value="LYSINE-SPECIFIC HISTONE DEMETHYLASE 1A"/>
    <property type="match status" value="1"/>
</dbReference>
<comment type="similarity">
    <text evidence="1">Belongs to the flavin monoamine oxidase family.</text>
</comment>
<reference evidence="5" key="1">
    <citation type="journal article" date="2023" name="Mol. Phylogenet. Evol.">
        <title>Genome-scale phylogeny and comparative genomics of the fungal order Sordariales.</title>
        <authorList>
            <person name="Hensen N."/>
            <person name="Bonometti L."/>
            <person name="Westerberg I."/>
            <person name="Brannstrom I.O."/>
            <person name="Guillou S."/>
            <person name="Cros-Aarteil S."/>
            <person name="Calhoun S."/>
            <person name="Haridas S."/>
            <person name="Kuo A."/>
            <person name="Mondo S."/>
            <person name="Pangilinan J."/>
            <person name="Riley R."/>
            <person name="LaButti K."/>
            <person name="Andreopoulos B."/>
            <person name="Lipzen A."/>
            <person name="Chen C."/>
            <person name="Yan M."/>
            <person name="Daum C."/>
            <person name="Ng V."/>
            <person name="Clum A."/>
            <person name="Steindorff A."/>
            <person name="Ohm R.A."/>
            <person name="Martin F."/>
            <person name="Silar P."/>
            <person name="Natvig D.O."/>
            <person name="Lalanne C."/>
            <person name="Gautier V."/>
            <person name="Ament-Velasquez S.L."/>
            <person name="Kruys A."/>
            <person name="Hutchinson M.I."/>
            <person name="Powell A.J."/>
            <person name="Barry K."/>
            <person name="Miller A.N."/>
            <person name="Grigoriev I.V."/>
            <person name="Debuchy R."/>
            <person name="Gladieux P."/>
            <person name="Hiltunen Thoren M."/>
            <person name="Johannesson H."/>
        </authorList>
    </citation>
    <scope>NUCLEOTIDE SEQUENCE</scope>
    <source>
        <strain evidence="5">PSN293</strain>
    </source>
</reference>
<dbReference type="Pfam" id="PF01593">
    <property type="entry name" value="Amino_oxidase"/>
    <property type="match status" value="1"/>
</dbReference>
<feature type="compositionally biased region" description="Basic and acidic residues" evidence="3">
    <location>
        <begin position="586"/>
        <end position="601"/>
    </location>
</feature>
<keyword evidence="2" id="KW-0560">Oxidoreductase</keyword>
<keyword evidence="6" id="KW-1185">Reference proteome</keyword>
<evidence type="ECO:0000256" key="1">
    <source>
        <dbReference type="ARBA" id="ARBA00005995"/>
    </source>
</evidence>
<name>A0AAN6XTM2_9PEZI</name>
<dbReference type="GO" id="GO:0006338">
    <property type="term" value="P:chromatin remodeling"/>
    <property type="evidence" value="ECO:0007669"/>
    <property type="project" value="TreeGrafter"/>
</dbReference>
<feature type="compositionally biased region" description="Acidic residues" evidence="3">
    <location>
        <begin position="602"/>
        <end position="613"/>
    </location>
</feature>
<evidence type="ECO:0000313" key="6">
    <source>
        <dbReference type="Proteomes" id="UP001301769"/>
    </source>
</evidence>
<gene>
    <name evidence="5" type="ORF">QBC37DRAFT_487983</name>
</gene>
<dbReference type="InterPro" id="IPR036188">
    <property type="entry name" value="FAD/NAD-bd_sf"/>
</dbReference>
<sequence>MRFESQPISTRAAFAQSILYEYIKKKSGKSELPDLQLTPEKGISDGEPVPDPAYTGRICIVGAGACGLYLAMMLKYLGFSNVDILEASDRVGGRCFTYPKAGDTATHSYYDIGAMRVPDIPWMEHVLNFTRETLGLADKVVPYIYTSDEKPGPPVCYNFKNEPLKDPAFSEIMDTFMSEYNFMNDFNGAFAKWMDPTKPPLKDNYSTRAWLMIEKNWSYKKIANAELSDTSTGLFDQSLTETLIDYADFAAADSKKWYRVDGGMQTVTDTMAELLASETWPSKSKFHPSPGPSPNLQTCTQVTAMSYSFNHQSKPCIKVTTTSPYSQHKPKVTNYDMVFNTTAMGPLQRMDLSKLPLPDDVHTGIRTLSYDRATKVVIKFSHPWWFKNPDKTQIFGGVSSSDLPISNVVYPSWNDGPDKPAVLMVSYSWAQDATRMGSLVKDFSVPGVKPSKEDEILKLCLRNLVTLWAGTKESPSYEDLMGWVVDDGSDCAPYHAWAWSHDPYTGGAFALFGPGQFQNVYPAFQGLHVGGHIAFCGEALSAHHAWISGAWASAYMQLMHFLEDRKQLDAVRMLKESPFGGSDGSTKPRDGHGDDEKYRDGDDMDEGPDDGEDQTGGYPHPEEMDESLLLNLLKLRQKEWKS</sequence>
<dbReference type="Gene3D" id="3.50.50.60">
    <property type="entry name" value="FAD/NAD(P)-binding domain"/>
    <property type="match status" value="1"/>
</dbReference>
<evidence type="ECO:0000259" key="4">
    <source>
        <dbReference type="Pfam" id="PF01593"/>
    </source>
</evidence>
<dbReference type="SUPFAM" id="SSF54373">
    <property type="entry name" value="FAD-linked reductases, C-terminal domain"/>
    <property type="match status" value="1"/>
</dbReference>
<feature type="domain" description="Amine oxidase" evidence="4">
    <location>
        <begin position="66"/>
        <end position="555"/>
    </location>
</feature>
<comment type="caution">
    <text evidence="5">The sequence shown here is derived from an EMBL/GenBank/DDBJ whole genome shotgun (WGS) entry which is preliminary data.</text>
</comment>
<proteinExistence type="inferred from homology"/>
<dbReference type="SUPFAM" id="SSF51905">
    <property type="entry name" value="FAD/NAD(P)-binding domain"/>
    <property type="match status" value="1"/>
</dbReference>
<dbReference type="EMBL" id="MU858366">
    <property type="protein sequence ID" value="KAK4206689.1"/>
    <property type="molecule type" value="Genomic_DNA"/>
</dbReference>
<accession>A0AAN6XTM2</accession>
<reference evidence="5" key="2">
    <citation type="submission" date="2023-05" db="EMBL/GenBank/DDBJ databases">
        <authorList>
            <consortium name="Lawrence Berkeley National Laboratory"/>
            <person name="Steindorff A."/>
            <person name="Hensen N."/>
            <person name="Bonometti L."/>
            <person name="Westerberg I."/>
            <person name="Brannstrom I.O."/>
            <person name="Guillou S."/>
            <person name="Cros-Aarteil S."/>
            <person name="Calhoun S."/>
            <person name="Haridas S."/>
            <person name="Kuo A."/>
            <person name="Mondo S."/>
            <person name="Pangilinan J."/>
            <person name="Riley R."/>
            <person name="Labutti K."/>
            <person name="Andreopoulos B."/>
            <person name="Lipzen A."/>
            <person name="Chen C."/>
            <person name="Yanf M."/>
            <person name="Daum C."/>
            <person name="Ng V."/>
            <person name="Clum A."/>
            <person name="Ohm R."/>
            <person name="Martin F."/>
            <person name="Silar P."/>
            <person name="Natvig D."/>
            <person name="Lalanne C."/>
            <person name="Gautier V."/>
            <person name="Ament-Velasquez S.L."/>
            <person name="Kruys A."/>
            <person name="Hutchinson M.I."/>
            <person name="Powell A.J."/>
            <person name="Barry K."/>
            <person name="Miller A.N."/>
            <person name="Grigoriev I.V."/>
            <person name="Debuchy R."/>
            <person name="Gladieux P."/>
            <person name="Thoren M.H."/>
            <person name="Johannesson H."/>
        </authorList>
    </citation>
    <scope>NUCLEOTIDE SEQUENCE</scope>
    <source>
        <strain evidence="5">PSN293</strain>
    </source>
</reference>
<evidence type="ECO:0000256" key="2">
    <source>
        <dbReference type="ARBA" id="ARBA00023002"/>
    </source>
</evidence>
<dbReference type="Proteomes" id="UP001301769">
    <property type="component" value="Unassembled WGS sequence"/>
</dbReference>
<dbReference type="InterPro" id="IPR002937">
    <property type="entry name" value="Amino_oxidase"/>
</dbReference>
<organism evidence="5 6">
    <name type="scientific">Rhypophila decipiens</name>
    <dbReference type="NCBI Taxonomy" id="261697"/>
    <lineage>
        <taxon>Eukaryota</taxon>
        <taxon>Fungi</taxon>
        <taxon>Dikarya</taxon>
        <taxon>Ascomycota</taxon>
        <taxon>Pezizomycotina</taxon>
        <taxon>Sordariomycetes</taxon>
        <taxon>Sordariomycetidae</taxon>
        <taxon>Sordariales</taxon>
        <taxon>Naviculisporaceae</taxon>
        <taxon>Rhypophila</taxon>
    </lineage>
</organism>
<evidence type="ECO:0000256" key="3">
    <source>
        <dbReference type="SAM" id="MobiDB-lite"/>
    </source>
</evidence>
<protein>
    <recommendedName>
        <fullName evidence="4">Amine oxidase domain-containing protein</fullName>
    </recommendedName>
</protein>
<dbReference type="PANTHER" id="PTHR10742">
    <property type="entry name" value="FLAVIN MONOAMINE OXIDASE"/>
    <property type="match status" value="1"/>
</dbReference>
<dbReference type="GO" id="GO:0016491">
    <property type="term" value="F:oxidoreductase activity"/>
    <property type="evidence" value="ECO:0007669"/>
    <property type="project" value="UniProtKB-KW"/>
</dbReference>
<evidence type="ECO:0000313" key="5">
    <source>
        <dbReference type="EMBL" id="KAK4206689.1"/>
    </source>
</evidence>
<dbReference type="GO" id="GO:0003682">
    <property type="term" value="F:chromatin binding"/>
    <property type="evidence" value="ECO:0007669"/>
    <property type="project" value="TreeGrafter"/>
</dbReference>
<dbReference type="InterPro" id="IPR050281">
    <property type="entry name" value="Flavin_monoamine_oxidase"/>
</dbReference>
<dbReference type="AlphaFoldDB" id="A0AAN6XTM2"/>